<dbReference type="PANTHER" id="PTHR43445:SF3">
    <property type="entry name" value="UDP-N-ACETYLMURAMATE--L-ALANINE LIGASE"/>
    <property type="match status" value="1"/>
</dbReference>
<dbReference type="InterPro" id="IPR050061">
    <property type="entry name" value="MurCDEF_pg_biosynth"/>
</dbReference>
<dbReference type="InterPro" id="IPR036565">
    <property type="entry name" value="Mur-like_cat_sf"/>
</dbReference>
<dbReference type="EMBL" id="JAUOZS010000001">
    <property type="protein sequence ID" value="MDT8901685.1"/>
    <property type="molecule type" value="Genomic_DNA"/>
</dbReference>
<evidence type="ECO:0000256" key="12">
    <source>
        <dbReference type="ARBA" id="ARBA00023316"/>
    </source>
</evidence>
<evidence type="ECO:0000256" key="13">
    <source>
        <dbReference type="ARBA" id="ARBA00047833"/>
    </source>
</evidence>
<name>A0ABU3NY16_9FIRM</name>
<keyword evidence="5 14" id="KW-0436">Ligase</keyword>
<dbReference type="Pfam" id="PF01225">
    <property type="entry name" value="Mur_ligase"/>
    <property type="match status" value="1"/>
</dbReference>
<evidence type="ECO:0000256" key="4">
    <source>
        <dbReference type="ARBA" id="ARBA00022490"/>
    </source>
</evidence>
<sequence>MLDNLNRIHFVGIGGAGMSAIAKVLLAKGYAISGSDIAKSETIHRLQQLGAKIIIGHDAANIDGAEAIVVSTAIAGTNPEIAAARVHGIPVYHRSEMVAALMDERRGIAVAGAHGKTTTTSMIALMLEKAGLDPTIIIGGDIDYLNGNAKLGGGEWLVAEADESDASFLKLNPEIAVVTNIENDHMDHYGTMENILSTFTAFLGKLPPENGLAVLCFDNHYIRDIAPLCGRKYISYALDADADYTAVEIESRGIATGFTVRHRGQPLGRVEINVPGRHNVANALAAVVVGLHAGLGFEQVAAGLGHFQGVKRRFQTKGRVGGVWVVDDYAHHPTEIATTLQAARDVNPKRLICVFQPHRYTRTKFLREEFGGAFTRADILILTDIYAAGEAPIPGINGETLKEEVERQTGKPATYIADKANIARYLSEIVEPGDLVMTMGAGNIYLSGEELVDRLAQKNN</sequence>
<evidence type="ECO:0000256" key="1">
    <source>
        <dbReference type="ARBA" id="ARBA00004496"/>
    </source>
</evidence>
<dbReference type="SUPFAM" id="SSF53244">
    <property type="entry name" value="MurD-like peptide ligases, peptide-binding domain"/>
    <property type="match status" value="1"/>
</dbReference>
<keyword evidence="7 14" id="KW-0547">Nucleotide-binding</keyword>
<dbReference type="InterPro" id="IPR036615">
    <property type="entry name" value="Mur_ligase_C_dom_sf"/>
</dbReference>
<dbReference type="NCBIfam" id="TIGR01082">
    <property type="entry name" value="murC"/>
    <property type="match status" value="1"/>
</dbReference>
<dbReference type="InterPro" id="IPR004101">
    <property type="entry name" value="Mur_ligase_C"/>
</dbReference>
<keyword evidence="19" id="KW-1185">Reference proteome</keyword>
<comment type="similarity">
    <text evidence="14">Belongs to the MurCDEF family.</text>
</comment>
<keyword evidence="9 14" id="KW-0133">Cell shape</keyword>
<feature type="domain" description="Mur ligase N-terminal catalytic" evidence="15">
    <location>
        <begin position="7"/>
        <end position="105"/>
    </location>
</feature>
<organism evidence="18 19">
    <name type="scientific">Anaeroselena agilis</name>
    <dbReference type="NCBI Taxonomy" id="3063788"/>
    <lineage>
        <taxon>Bacteria</taxon>
        <taxon>Bacillati</taxon>
        <taxon>Bacillota</taxon>
        <taxon>Negativicutes</taxon>
        <taxon>Acetonemataceae</taxon>
        <taxon>Anaeroselena</taxon>
    </lineage>
</organism>
<reference evidence="18 19" key="1">
    <citation type="submission" date="2023-07" db="EMBL/GenBank/DDBJ databases">
        <title>The novel representative of Negativicutes class, Anaeroselena agilis gen. nov. sp. nov.</title>
        <authorList>
            <person name="Prokofeva M.I."/>
            <person name="Elcheninov A.G."/>
            <person name="Klyukina A."/>
            <person name="Kublanov I.V."/>
            <person name="Frolov E.N."/>
            <person name="Podosokorskaya O.A."/>
        </authorList>
    </citation>
    <scope>NUCLEOTIDE SEQUENCE [LARGE SCALE GENOMIC DNA]</scope>
    <source>
        <strain evidence="18 19">4137-cl</strain>
    </source>
</reference>
<keyword evidence="12 14" id="KW-0961">Cell wall biogenesis/degradation</keyword>
<keyword evidence="8 14" id="KW-0067">ATP-binding</keyword>
<feature type="domain" description="Mur ligase central" evidence="17">
    <location>
        <begin position="110"/>
        <end position="289"/>
    </location>
</feature>
<dbReference type="PANTHER" id="PTHR43445">
    <property type="entry name" value="UDP-N-ACETYLMURAMATE--L-ALANINE LIGASE-RELATED"/>
    <property type="match status" value="1"/>
</dbReference>
<evidence type="ECO:0000256" key="11">
    <source>
        <dbReference type="ARBA" id="ARBA00023306"/>
    </source>
</evidence>
<evidence type="ECO:0000256" key="6">
    <source>
        <dbReference type="ARBA" id="ARBA00022618"/>
    </source>
</evidence>
<dbReference type="SUPFAM" id="SSF53623">
    <property type="entry name" value="MurD-like peptide ligases, catalytic domain"/>
    <property type="match status" value="1"/>
</dbReference>
<evidence type="ECO:0000313" key="18">
    <source>
        <dbReference type="EMBL" id="MDT8901685.1"/>
    </source>
</evidence>
<comment type="pathway">
    <text evidence="2 14">Cell wall biogenesis; peptidoglycan biosynthesis.</text>
</comment>
<protein>
    <recommendedName>
        <fullName evidence="3 14">UDP-N-acetylmuramate--L-alanine ligase</fullName>
        <ecNumber evidence="3 14">6.3.2.8</ecNumber>
    </recommendedName>
    <alternativeName>
        <fullName evidence="14">UDP-N-acetylmuramoyl-L-alanine synthetase</fullName>
    </alternativeName>
</protein>
<dbReference type="Gene3D" id="3.40.50.720">
    <property type="entry name" value="NAD(P)-binding Rossmann-like Domain"/>
    <property type="match status" value="1"/>
</dbReference>
<evidence type="ECO:0000256" key="8">
    <source>
        <dbReference type="ARBA" id="ARBA00022840"/>
    </source>
</evidence>
<dbReference type="Proteomes" id="UP001254848">
    <property type="component" value="Unassembled WGS sequence"/>
</dbReference>
<evidence type="ECO:0000256" key="3">
    <source>
        <dbReference type="ARBA" id="ARBA00012211"/>
    </source>
</evidence>
<evidence type="ECO:0000256" key="2">
    <source>
        <dbReference type="ARBA" id="ARBA00004752"/>
    </source>
</evidence>
<dbReference type="HAMAP" id="MF_00046">
    <property type="entry name" value="MurC"/>
    <property type="match status" value="1"/>
</dbReference>
<keyword evidence="4 14" id="KW-0963">Cytoplasm</keyword>
<proteinExistence type="inferred from homology"/>
<feature type="domain" description="Mur ligase C-terminal" evidence="16">
    <location>
        <begin position="312"/>
        <end position="442"/>
    </location>
</feature>
<keyword evidence="10 14" id="KW-0573">Peptidoglycan synthesis</keyword>
<comment type="subcellular location">
    <subcellularLocation>
        <location evidence="1 14">Cytoplasm</location>
    </subcellularLocation>
</comment>
<accession>A0ABU3NY16</accession>
<keyword evidence="11 14" id="KW-0131">Cell cycle</keyword>
<dbReference type="Pfam" id="PF02875">
    <property type="entry name" value="Mur_ligase_C"/>
    <property type="match status" value="1"/>
</dbReference>
<dbReference type="EC" id="6.3.2.8" evidence="3 14"/>
<evidence type="ECO:0000256" key="9">
    <source>
        <dbReference type="ARBA" id="ARBA00022960"/>
    </source>
</evidence>
<evidence type="ECO:0000256" key="7">
    <source>
        <dbReference type="ARBA" id="ARBA00022741"/>
    </source>
</evidence>
<dbReference type="RefSeq" id="WP_413780189.1">
    <property type="nucleotide sequence ID" value="NZ_JAUOZS010000001.1"/>
</dbReference>
<gene>
    <name evidence="14 18" type="primary">murC</name>
    <name evidence="18" type="ORF">Q4T40_10560</name>
</gene>
<evidence type="ECO:0000256" key="5">
    <source>
        <dbReference type="ARBA" id="ARBA00022598"/>
    </source>
</evidence>
<comment type="catalytic activity">
    <reaction evidence="13 14">
        <text>UDP-N-acetyl-alpha-D-muramate + L-alanine + ATP = UDP-N-acetyl-alpha-D-muramoyl-L-alanine + ADP + phosphate + H(+)</text>
        <dbReference type="Rhea" id="RHEA:23372"/>
        <dbReference type="ChEBI" id="CHEBI:15378"/>
        <dbReference type="ChEBI" id="CHEBI:30616"/>
        <dbReference type="ChEBI" id="CHEBI:43474"/>
        <dbReference type="ChEBI" id="CHEBI:57972"/>
        <dbReference type="ChEBI" id="CHEBI:70757"/>
        <dbReference type="ChEBI" id="CHEBI:83898"/>
        <dbReference type="ChEBI" id="CHEBI:456216"/>
        <dbReference type="EC" id="6.3.2.8"/>
    </reaction>
</comment>
<keyword evidence="6 14" id="KW-0132">Cell division</keyword>
<dbReference type="Gene3D" id="3.40.1190.10">
    <property type="entry name" value="Mur-like, catalytic domain"/>
    <property type="match status" value="1"/>
</dbReference>
<dbReference type="InterPro" id="IPR005758">
    <property type="entry name" value="UDP-N-AcMur_Ala_ligase_MurC"/>
</dbReference>
<dbReference type="GO" id="GO:0008763">
    <property type="term" value="F:UDP-N-acetylmuramate-L-alanine ligase activity"/>
    <property type="evidence" value="ECO:0007669"/>
    <property type="project" value="UniProtKB-EC"/>
</dbReference>
<evidence type="ECO:0000259" key="17">
    <source>
        <dbReference type="Pfam" id="PF08245"/>
    </source>
</evidence>
<comment type="function">
    <text evidence="14">Cell wall formation.</text>
</comment>
<feature type="binding site" evidence="14">
    <location>
        <begin position="112"/>
        <end position="118"/>
    </location>
    <ligand>
        <name>ATP</name>
        <dbReference type="ChEBI" id="CHEBI:30616"/>
    </ligand>
</feature>
<evidence type="ECO:0000313" key="19">
    <source>
        <dbReference type="Proteomes" id="UP001254848"/>
    </source>
</evidence>
<dbReference type="SUPFAM" id="SSF51984">
    <property type="entry name" value="MurCD N-terminal domain"/>
    <property type="match status" value="1"/>
</dbReference>
<evidence type="ECO:0000259" key="15">
    <source>
        <dbReference type="Pfam" id="PF01225"/>
    </source>
</evidence>
<dbReference type="Pfam" id="PF08245">
    <property type="entry name" value="Mur_ligase_M"/>
    <property type="match status" value="1"/>
</dbReference>
<comment type="caution">
    <text evidence="18">The sequence shown here is derived from an EMBL/GenBank/DDBJ whole genome shotgun (WGS) entry which is preliminary data.</text>
</comment>
<evidence type="ECO:0000256" key="10">
    <source>
        <dbReference type="ARBA" id="ARBA00022984"/>
    </source>
</evidence>
<dbReference type="InterPro" id="IPR000713">
    <property type="entry name" value="Mur_ligase_N"/>
</dbReference>
<evidence type="ECO:0000259" key="16">
    <source>
        <dbReference type="Pfam" id="PF02875"/>
    </source>
</evidence>
<dbReference type="InterPro" id="IPR013221">
    <property type="entry name" value="Mur_ligase_cen"/>
</dbReference>
<dbReference type="Gene3D" id="3.90.190.20">
    <property type="entry name" value="Mur ligase, C-terminal domain"/>
    <property type="match status" value="1"/>
</dbReference>
<evidence type="ECO:0000256" key="14">
    <source>
        <dbReference type="HAMAP-Rule" id="MF_00046"/>
    </source>
</evidence>